<dbReference type="InterPro" id="IPR050707">
    <property type="entry name" value="HTH_MetabolicPath_Reg"/>
</dbReference>
<feature type="domain" description="IclR-ED" evidence="1">
    <location>
        <begin position="1"/>
        <end position="156"/>
    </location>
</feature>
<dbReference type="Gene3D" id="3.30.450.40">
    <property type="match status" value="1"/>
</dbReference>
<name>A0ABZ2C7B1_9BACI</name>
<dbReference type="Proteomes" id="UP001357223">
    <property type="component" value="Chromosome"/>
</dbReference>
<dbReference type="PANTHER" id="PTHR30136:SF35">
    <property type="entry name" value="HTH-TYPE TRANSCRIPTIONAL REGULATOR RV1719"/>
    <property type="match status" value="1"/>
</dbReference>
<reference evidence="2 3" key="1">
    <citation type="submission" date="2023-10" db="EMBL/GenBank/DDBJ databases">
        <title>Niallia locisalis sp.nov. isolated from a salt pond sample.</title>
        <authorList>
            <person name="Li X.-J."/>
            <person name="Dong L."/>
        </authorList>
    </citation>
    <scope>NUCLEOTIDE SEQUENCE [LARGE SCALE GENOMIC DNA]</scope>
    <source>
        <strain evidence="2 3">DSM 29761</strain>
    </source>
</reference>
<accession>A0ABZ2C7B1</accession>
<keyword evidence="3" id="KW-1185">Reference proteome</keyword>
<evidence type="ECO:0000313" key="2">
    <source>
        <dbReference type="EMBL" id="WVX78856.1"/>
    </source>
</evidence>
<dbReference type="SUPFAM" id="SSF55781">
    <property type="entry name" value="GAF domain-like"/>
    <property type="match status" value="1"/>
</dbReference>
<dbReference type="PROSITE" id="PS51078">
    <property type="entry name" value="ICLR_ED"/>
    <property type="match status" value="1"/>
</dbReference>
<dbReference type="Pfam" id="PF01614">
    <property type="entry name" value="IclR_C"/>
    <property type="match status" value="1"/>
</dbReference>
<proteinExistence type="predicted"/>
<dbReference type="InterPro" id="IPR014757">
    <property type="entry name" value="Tscrpt_reg_IclR_C"/>
</dbReference>
<gene>
    <name evidence="2" type="ORF">R4Z09_16215</name>
</gene>
<dbReference type="EMBL" id="CP137640">
    <property type="protein sequence ID" value="WVX78856.1"/>
    <property type="molecule type" value="Genomic_DNA"/>
</dbReference>
<protein>
    <submittedName>
        <fullName evidence="2">IclR family transcriptional regulator C-terminal domain-containing protein</fullName>
    </submittedName>
</protein>
<evidence type="ECO:0000259" key="1">
    <source>
        <dbReference type="PROSITE" id="PS51078"/>
    </source>
</evidence>
<dbReference type="PANTHER" id="PTHR30136">
    <property type="entry name" value="HELIX-TURN-HELIX TRANSCRIPTIONAL REGULATOR, ICLR FAMILY"/>
    <property type="match status" value="1"/>
</dbReference>
<organism evidence="2 3">
    <name type="scientific">Niallia oryzisoli</name>
    <dbReference type="NCBI Taxonomy" id="1737571"/>
    <lineage>
        <taxon>Bacteria</taxon>
        <taxon>Bacillati</taxon>
        <taxon>Bacillota</taxon>
        <taxon>Bacilli</taxon>
        <taxon>Bacillales</taxon>
        <taxon>Bacillaceae</taxon>
        <taxon>Niallia</taxon>
    </lineage>
</organism>
<sequence length="156" mass="17516">MNKTGETVHMAVQENNWVSYISKIEPKKSVKIQTTIGSYKPVHCTGLGKMLLAGSLDKENNHIYQLPLDKYTENTITDHEQLIRELMKSEKQGYAIDNEEFEIGLYCIAAPIKDSVGQTIAAISIAGPECRICSNKEEYIEFLVSTAQIISNEYVL</sequence>
<evidence type="ECO:0000313" key="3">
    <source>
        <dbReference type="Proteomes" id="UP001357223"/>
    </source>
</evidence>
<dbReference type="InterPro" id="IPR029016">
    <property type="entry name" value="GAF-like_dom_sf"/>
</dbReference>